<feature type="compositionally biased region" description="Low complexity" evidence="3">
    <location>
        <begin position="472"/>
        <end position="483"/>
    </location>
</feature>
<dbReference type="SMART" id="SM00225">
    <property type="entry name" value="BTB"/>
    <property type="match status" value="1"/>
</dbReference>
<feature type="region of interest" description="Disordered" evidence="3">
    <location>
        <begin position="470"/>
        <end position="518"/>
    </location>
</feature>
<evidence type="ECO:0000256" key="3">
    <source>
        <dbReference type="SAM" id="MobiDB-lite"/>
    </source>
</evidence>
<proteinExistence type="predicted"/>
<feature type="compositionally biased region" description="Pro residues" evidence="3">
    <location>
        <begin position="349"/>
        <end position="368"/>
    </location>
</feature>
<evidence type="ECO:0000313" key="6">
    <source>
        <dbReference type="RefSeq" id="XP_032815605.1"/>
    </source>
</evidence>
<gene>
    <name evidence="6" type="primary">LOC116945300</name>
</gene>
<feature type="domain" description="BTB" evidence="4">
    <location>
        <begin position="431"/>
        <end position="556"/>
    </location>
</feature>
<name>A0AAJ7TD23_PETMA</name>
<feature type="region of interest" description="Disordered" evidence="3">
    <location>
        <begin position="1"/>
        <end position="118"/>
    </location>
</feature>
<dbReference type="InterPro" id="IPR000210">
    <property type="entry name" value="BTB/POZ_dom"/>
</dbReference>
<evidence type="ECO:0000256" key="1">
    <source>
        <dbReference type="ARBA" id="ARBA00022441"/>
    </source>
</evidence>
<dbReference type="SUPFAM" id="SSF54695">
    <property type="entry name" value="POZ domain"/>
    <property type="match status" value="1"/>
</dbReference>
<dbReference type="InterPro" id="IPR015915">
    <property type="entry name" value="Kelch-typ_b-propeller"/>
</dbReference>
<dbReference type="PANTHER" id="PTHR45632">
    <property type="entry name" value="LD33804P"/>
    <property type="match status" value="1"/>
</dbReference>
<feature type="compositionally biased region" description="Low complexity" evidence="3">
    <location>
        <begin position="51"/>
        <end position="60"/>
    </location>
</feature>
<dbReference type="Pfam" id="PF00651">
    <property type="entry name" value="BTB"/>
    <property type="match status" value="2"/>
</dbReference>
<feature type="region of interest" description="Disordered" evidence="3">
    <location>
        <begin position="221"/>
        <end position="274"/>
    </location>
</feature>
<feature type="compositionally biased region" description="Basic residues" evidence="3">
    <location>
        <begin position="223"/>
        <end position="239"/>
    </location>
</feature>
<keyword evidence="2" id="KW-0677">Repeat</keyword>
<feature type="compositionally biased region" description="Low complexity" evidence="3">
    <location>
        <begin position="22"/>
        <end position="35"/>
    </location>
</feature>
<protein>
    <submittedName>
        <fullName evidence="6">Kelch-like protein 29</fullName>
    </submittedName>
</protein>
<dbReference type="InterPro" id="IPR011705">
    <property type="entry name" value="BACK"/>
</dbReference>
<dbReference type="InterPro" id="IPR006652">
    <property type="entry name" value="Kelch_1"/>
</dbReference>
<accession>A0AAJ7TD23</accession>
<keyword evidence="5" id="KW-1185">Reference proteome</keyword>
<dbReference type="KEGG" id="pmrn:116945300"/>
<feature type="compositionally biased region" description="Basic and acidic residues" evidence="3">
    <location>
        <begin position="1"/>
        <end position="21"/>
    </location>
</feature>
<reference evidence="6" key="1">
    <citation type="submission" date="2025-08" db="UniProtKB">
        <authorList>
            <consortium name="RefSeq"/>
        </authorList>
    </citation>
    <scope>IDENTIFICATION</scope>
    <source>
        <tissue evidence="6">Sperm</tissue>
    </source>
</reference>
<dbReference type="SMART" id="SM00875">
    <property type="entry name" value="BACK"/>
    <property type="match status" value="1"/>
</dbReference>
<feature type="region of interest" description="Disordered" evidence="3">
    <location>
        <begin position="193"/>
        <end position="212"/>
    </location>
</feature>
<dbReference type="SMART" id="SM00612">
    <property type="entry name" value="Kelch"/>
    <property type="match status" value="5"/>
</dbReference>
<dbReference type="Gene3D" id="2.120.10.80">
    <property type="entry name" value="Kelch-type beta propeller"/>
    <property type="match status" value="2"/>
</dbReference>
<dbReference type="PROSITE" id="PS50097">
    <property type="entry name" value="BTB"/>
    <property type="match status" value="1"/>
</dbReference>
<dbReference type="RefSeq" id="XP_032815605.1">
    <property type="nucleotide sequence ID" value="XM_032959714.1"/>
</dbReference>
<dbReference type="SUPFAM" id="SSF117281">
    <property type="entry name" value="Kelch motif"/>
    <property type="match status" value="1"/>
</dbReference>
<sequence length="1032" mass="109903">MSRPHVRYDRCDYRGRKERGSVDAMSDSSSCSSSSSGGGGGDHHYHHHFQLQHQQQQQHNNNHHHGTGRPGLLPLPTSAPSIPPLIPAGMGPLKPPTHAARTAEGGGAPSRAAMGTGGQWTQTSTAAQGLHWSTQEPPAKQMRESNGVTWISTVPTLMSLPPPVSYAVMQQQQQQPGYAAHAALAPTLVSAPSPQMSLLPPPPPPPYSVAALQHPPANMTATVHHHHHPHHNHQHHHPHALYPLGPAPALPHAAGGLPLPPQPQQQLQQQQQQQPMFQLPPLTAVGNGLAGGEPGQPYGYSYPGLAVLPMPQHGAHPQQQQQQQLLLPPVTNGQHGQHGQPPAAYHQPQQPPPPVNGAPASAPAPPPAYQHAAPAGEATAGRPQRAEDEQQQQQRQLLRVTASGDYEFTDPAHPRELLQALNEQRQEGAFTDLRLSVKGRVFWAHRNILASCSLYLKQLIKSATEERENASGAAAAAEDAAGDGTDGGPDGETAAAAAAAAADGGPDGETAAAAADGAGRAAAPGEPLTLEVPGLEAEALELLLEFVYTGSLLINAVNARALLEAASKLQFGTFCRVCSAFLEKQLSAANCLGLQAMAEAMGCPELAGRARTFALHHFVAVSAQEEFLHLGKDELVAYLSGDSLNAGAEEGVYEAAQRWIRREPGERMQFAAEVLAAVRLPFIQPTYLLNVVDNDEMVKGSEACRDLVNEAKRYHMLPHARQAMQTPRTRPRLLAGVTEVIVLVGGRQSEGTNHRALTAVSCYDPHACRWHPLASPPFYDRDFFSVVGSGDNIYVLGGVEGGVILPDIWCYSSGTDAWGLVARTAVPRCRHSSLVADGKIYSLGGLGAAGNLGHCERYDAQTNRCEVLSPLPKAVHSAAAAVHGDKVYVFGGAGDTGRSANVMQSYLPRTNTWSFIETPMIDNKYAPAILLNKLIYILGGAFSRATTIYDPEKENIKSGPNMHFNRQFSSAVVLDGKIYVLGGAASTDGPGLASMEVLDPQTNSWTVVPNLPGPVYRHGCAVIKKNLLHSST</sequence>
<dbReference type="PANTHER" id="PTHR45632:SF3">
    <property type="entry name" value="KELCH-LIKE PROTEIN 32"/>
    <property type="match status" value="1"/>
</dbReference>
<evidence type="ECO:0000313" key="5">
    <source>
        <dbReference type="Proteomes" id="UP001318040"/>
    </source>
</evidence>
<dbReference type="FunFam" id="1.25.40.420:FF:000001">
    <property type="entry name" value="Kelch-like family member 12"/>
    <property type="match status" value="1"/>
</dbReference>
<dbReference type="Gene3D" id="1.25.40.420">
    <property type="match status" value="1"/>
</dbReference>
<evidence type="ECO:0000256" key="2">
    <source>
        <dbReference type="ARBA" id="ARBA00022737"/>
    </source>
</evidence>
<organism evidence="5 6">
    <name type="scientific">Petromyzon marinus</name>
    <name type="common">Sea lamprey</name>
    <dbReference type="NCBI Taxonomy" id="7757"/>
    <lineage>
        <taxon>Eukaryota</taxon>
        <taxon>Metazoa</taxon>
        <taxon>Chordata</taxon>
        <taxon>Craniata</taxon>
        <taxon>Vertebrata</taxon>
        <taxon>Cyclostomata</taxon>
        <taxon>Hyperoartia</taxon>
        <taxon>Petromyzontiformes</taxon>
        <taxon>Petromyzontidae</taxon>
        <taxon>Petromyzon</taxon>
    </lineage>
</organism>
<evidence type="ECO:0000259" key="4">
    <source>
        <dbReference type="PROSITE" id="PS50097"/>
    </source>
</evidence>
<dbReference type="Proteomes" id="UP001318040">
    <property type="component" value="Chromosome 23"/>
</dbReference>
<dbReference type="Pfam" id="PF24681">
    <property type="entry name" value="Kelch_KLHDC2_KLHL20_DRC7"/>
    <property type="match status" value="1"/>
</dbReference>
<dbReference type="AlphaFoldDB" id="A0AAJ7TD23"/>
<feature type="compositionally biased region" description="Low complexity" evidence="3">
    <location>
        <begin position="337"/>
        <end position="348"/>
    </location>
</feature>
<dbReference type="Gene3D" id="3.30.710.10">
    <property type="entry name" value="Potassium Channel Kv1.1, Chain A"/>
    <property type="match status" value="1"/>
</dbReference>
<feature type="compositionally biased region" description="Low complexity" evidence="3">
    <location>
        <begin position="264"/>
        <end position="274"/>
    </location>
</feature>
<dbReference type="Pfam" id="PF01344">
    <property type="entry name" value="Kelch_1"/>
    <property type="match status" value="1"/>
</dbReference>
<feature type="compositionally biased region" description="Low complexity" evidence="3">
    <location>
        <begin position="491"/>
        <end position="518"/>
    </location>
</feature>
<keyword evidence="1" id="KW-0880">Kelch repeat</keyword>
<feature type="region of interest" description="Disordered" evidence="3">
    <location>
        <begin position="329"/>
        <end position="396"/>
    </location>
</feature>
<dbReference type="Pfam" id="PF07707">
    <property type="entry name" value="BACK"/>
    <property type="match status" value="1"/>
</dbReference>
<dbReference type="InterPro" id="IPR011333">
    <property type="entry name" value="SKP1/BTB/POZ_sf"/>
</dbReference>